<feature type="compositionally biased region" description="Basic and acidic residues" evidence="1">
    <location>
        <begin position="265"/>
        <end position="295"/>
    </location>
</feature>
<evidence type="ECO:0008006" key="4">
    <source>
        <dbReference type="Google" id="ProtNLM"/>
    </source>
</evidence>
<keyword evidence="3" id="KW-1185">Reference proteome</keyword>
<feature type="region of interest" description="Disordered" evidence="1">
    <location>
        <begin position="242"/>
        <end position="316"/>
    </location>
</feature>
<protein>
    <recommendedName>
        <fullName evidence="4">DUF4283 domain-containing protein</fullName>
    </recommendedName>
</protein>
<evidence type="ECO:0000313" key="2">
    <source>
        <dbReference type="EMBL" id="KAF7112719.1"/>
    </source>
</evidence>
<feature type="compositionally biased region" description="Polar residues" evidence="1">
    <location>
        <begin position="610"/>
        <end position="632"/>
    </location>
</feature>
<evidence type="ECO:0000313" key="3">
    <source>
        <dbReference type="Proteomes" id="UP000626092"/>
    </source>
</evidence>
<dbReference type="PANTHER" id="PTHR34427">
    <property type="entry name" value="DUF4283 DOMAIN PROTEIN"/>
    <property type="match status" value="1"/>
</dbReference>
<proteinExistence type="predicted"/>
<feature type="region of interest" description="Disordered" evidence="1">
    <location>
        <begin position="485"/>
        <end position="540"/>
    </location>
</feature>
<dbReference type="OrthoDB" id="1804887at2759"/>
<feature type="compositionally biased region" description="Basic and acidic residues" evidence="1">
    <location>
        <begin position="506"/>
        <end position="524"/>
    </location>
</feature>
<dbReference type="PANTHER" id="PTHR34427:SF5">
    <property type="entry name" value="DUF4283 DOMAIN-CONTAINING PROTEIN"/>
    <property type="match status" value="1"/>
</dbReference>
<dbReference type="EMBL" id="WJXA01000438">
    <property type="protein sequence ID" value="KAF7112719.1"/>
    <property type="molecule type" value="Genomic_DNA"/>
</dbReference>
<organism evidence="2 3">
    <name type="scientific">Rhododendron simsii</name>
    <name type="common">Sims's rhododendron</name>
    <dbReference type="NCBI Taxonomy" id="118357"/>
    <lineage>
        <taxon>Eukaryota</taxon>
        <taxon>Viridiplantae</taxon>
        <taxon>Streptophyta</taxon>
        <taxon>Embryophyta</taxon>
        <taxon>Tracheophyta</taxon>
        <taxon>Spermatophyta</taxon>
        <taxon>Magnoliopsida</taxon>
        <taxon>eudicotyledons</taxon>
        <taxon>Gunneridae</taxon>
        <taxon>Pentapetalae</taxon>
        <taxon>asterids</taxon>
        <taxon>Ericales</taxon>
        <taxon>Ericaceae</taxon>
        <taxon>Ericoideae</taxon>
        <taxon>Rhodoreae</taxon>
        <taxon>Rhododendron</taxon>
    </lineage>
</organism>
<sequence length="794" mass="90456">MYAQVPKMTLSPISISISIPWPTRNSEANYRKRTKNHVYDPKMESSGLVENDLPNNKNMPNLPFSTESISPPPQRVVTFNKCQYWGGEKVGRKDLTRVVVPDKNSGGLWAISQAATRYGETGEALAITEPSARLAAEEVNGKWVWDQKLMVKMARFLTNRDYEQDGTQNSFDFEQGWNRGVIQSIHSNPKRKEYDRNYVQGRIQKSFGSELEWNRGVFQPNSKRQETVRKANQIQKIQVQKNPIWGLDNNRRNGRNMSKGVSHNEVWRRKEQPKETRQREESRGKEMWRRKEQTESSKQGGGKGKDQQPTTTNIHLQPVGNGWLYRSAVGRLRRLYSVEEMEEIFRKEKISNVQIKAMGGRFLILTFPSKEIRDEMIQQQWLLGWFDEVNPWNGEQAKRERFAWLACYGMPLNVWNVPSFRAIGSKWGHFIEVDDNTLREKSYEKGRLLIATDNFRKIEGTIQLTVERKVYEIIVEEEESFRVVRSSKDFSSSGSEADGEDDDMADSDKDANKDADWAEGDKKANTSPIIQSDKDKTNKECVKNDMEGSATNNESIKAIDQEHASNKATVVRQSMADTTINVVEEGKHRSLEPKSANSTSPNGADDGFNEVNSNSTHGLDSMVLESQSPSKGESQKFGVPKNQDQSVEVQEVEKTELVGHKQVLSRNNVTINSPIVIDSNCSFRPSQLKSINLLVELNPSTIRKTTRSQQYEECMSKEDSMHGSSSDDMTDEDQNREGEVDTFEDTITAGEILGIDFEESDVWAIKKTFEAEGKETKVLNNNRFAPLLRSNTTI</sequence>
<feature type="region of interest" description="Disordered" evidence="1">
    <location>
        <begin position="714"/>
        <end position="739"/>
    </location>
</feature>
<evidence type="ECO:0000256" key="1">
    <source>
        <dbReference type="SAM" id="MobiDB-lite"/>
    </source>
</evidence>
<name>A0A834FU80_RHOSS</name>
<feature type="region of interest" description="Disordered" evidence="1">
    <location>
        <begin position="583"/>
        <end position="647"/>
    </location>
</feature>
<accession>A0A834FU80</accession>
<reference evidence="2" key="1">
    <citation type="submission" date="2019-11" db="EMBL/GenBank/DDBJ databases">
        <authorList>
            <person name="Liu Y."/>
            <person name="Hou J."/>
            <person name="Li T.-Q."/>
            <person name="Guan C.-H."/>
            <person name="Wu X."/>
            <person name="Wu H.-Z."/>
            <person name="Ling F."/>
            <person name="Zhang R."/>
            <person name="Shi X.-G."/>
            <person name="Ren J.-P."/>
            <person name="Chen E.-F."/>
            <person name="Sun J.-M."/>
        </authorList>
    </citation>
    <scope>NUCLEOTIDE SEQUENCE</scope>
    <source>
        <strain evidence="2">Adult_tree_wgs_1</strain>
        <tissue evidence="2">Leaves</tissue>
    </source>
</reference>
<dbReference type="AlphaFoldDB" id="A0A834FU80"/>
<gene>
    <name evidence="2" type="ORF">RHSIM_RhsimUnG0200600</name>
</gene>
<comment type="caution">
    <text evidence="2">The sequence shown here is derived from an EMBL/GenBank/DDBJ whole genome shotgun (WGS) entry which is preliminary data.</text>
</comment>
<dbReference type="Proteomes" id="UP000626092">
    <property type="component" value="Unassembled WGS sequence"/>
</dbReference>